<dbReference type="AlphaFoldDB" id="A0AAW0PU98"/>
<sequence length="408" mass="45054">MTLPQAAEAQQPPPKHINLADYSLPQRKALSHISTHSSAVQELLLQEPEPLTGSSSQNEAQKPSGSILAPSERRSVICDMSPNRRSTPERDRESDREREKSQSGASVIQQPFSSPAATNDVSKKESGEKQVAKVETAPKEIDTGNFLPIHHTDLSRRGNLDTTPMPPHALSTNPLSSPQRHQSYLRGVDLSTGNASTFHGYTFGDMREGMIPRNSPHFPSHHPYHNLPGHTQAANKLMYPPHPRAPLQLPQDMNDWFKAMSRTPKDAMMHSGSSPGRQKISHSEQRQRMMSHTDMAGDRTSMQSSFYDMKMWEATHSGRDGEAYYRTQPPPLAPPPPPVASHNPVPPDITPVSNAAELSASRGATEETKHPCPNPVSSLLNYQPTCTLLHPKHVKSKLVDPETQIHSC</sequence>
<feature type="compositionally biased region" description="Pro residues" evidence="1">
    <location>
        <begin position="328"/>
        <end position="349"/>
    </location>
</feature>
<organism evidence="2 3">
    <name type="scientific">Mugilogobius chulae</name>
    <name type="common">yellowstripe goby</name>
    <dbReference type="NCBI Taxonomy" id="88201"/>
    <lineage>
        <taxon>Eukaryota</taxon>
        <taxon>Metazoa</taxon>
        <taxon>Chordata</taxon>
        <taxon>Craniata</taxon>
        <taxon>Vertebrata</taxon>
        <taxon>Euteleostomi</taxon>
        <taxon>Actinopterygii</taxon>
        <taxon>Neopterygii</taxon>
        <taxon>Teleostei</taxon>
        <taxon>Neoteleostei</taxon>
        <taxon>Acanthomorphata</taxon>
        <taxon>Gobiaria</taxon>
        <taxon>Gobiiformes</taxon>
        <taxon>Gobioidei</taxon>
        <taxon>Gobiidae</taxon>
        <taxon>Gobionellinae</taxon>
        <taxon>Mugilogobius</taxon>
    </lineage>
</organism>
<comment type="caution">
    <text evidence="2">The sequence shown here is derived from an EMBL/GenBank/DDBJ whole genome shotgun (WGS) entry which is preliminary data.</text>
</comment>
<keyword evidence="3" id="KW-1185">Reference proteome</keyword>
<feature type="compositionally biased region" description="Low complexity" evidence="1">
    <location>
        <begin position="41"/>
        <end position="51"/>
    </location>
</feature>
<feature type="region of interest" description="Disordered" evidence="1">
    <location>
        <begin position="31"/>
        <end position="180"/>
    </location>
</feature>
<feature type="compositionally biased region" description="Polar residues" evidence="1">
    <location>
        <begin position="170"/>
        <end position="180"/>
    </location>
</feature>
<name>A0AAW0PU98_9GOBI</name>
<evidence type="ECO:0000256" key="1">
    <source>
        <dbReference type="SAM" id="MobiDB-lite"/>
    </source>
</evidence>
<protein>
    <submittedName>
        <fullName evidence="2">Uncharacterized protein</fullName>
    </submittedName>
</protein>
<feature type="compositionally biased region" description="Basic and acidic residues" evidence="1">
    <location>
        <begin position="86"/>
        <end position="101"/>
    </location>
</feature>
<dbReference type="InterPro" id="IPR052440">
    <property type="entry name" value="Trans_Reg/Chrom_Remod"/>
</dbReference>
<feature type="compositionally biased region" description="Basic and acidic residues" evidence="1">
    <location>
        <begin position="150"/>
        <end position="159"/>
    </location>
</feature>
<feature type="region of interest" description="Disordered" evidence="1">
    <location>
        <begin position="265"/>
        <end position="287"/>
    </location>
</feature>
<feature type="compositionally biased region" description="Basic and acidic residues" evidence="1">
    <location>
        <begin position="121"/>
        <end position="142"/>
    </location>
</feature>
<dbReference type="Proteomes" id="UP001460270">
    <property type="component" value="Unassembled WGS sequence"/>
</dbReference>
<dbReference type="EMBL" id="JBBPFD010000002">
    <property type="protein sequence ID" value="KAK7939363.1"/>
    <property type="molecule type" value="Genomic_DNA"/>
</dbReference>
<evidence type="ECO:0000313" key="2">
    <source>
        <dbReference type="EMBL" id="KAK7939363.1"/>
    </source>
</evidence>
<accession>A0AAW0PU98</accession>
<proteinExistence type="predicted"/>
<feature type="compositionally biased region" description="Polar residues" evidence="1">
    <location>
        <begin position="104"/>
        <end position="120"/>
    </location>
</feature>
<dbReference type="GO" id="GO:0006357">
    <property type="term" value="P:regulation of transcription by RNA polymerase II"/>
    <property type="evidence" value="ECO:0007669"/>
    <property type="project" value="TreeGrafter"/>
</dbReference>
<feature type="region of interest" description="Disordered" evidence="1">
    <location>
        <begin position="321"/>
        <end position="352"/>
    </location>
</feature>
<evidence type="ECO:0000313" key="3">
    <source>
        <dbReference type="Proteomes" id="UP001460270"/>
    </source>
</evidence>
<dbReference type="PANTHER" id="PTHR14955">
    <property type="entry name" value="RETINOIC ACID INDUCED 1/TRANSCRIPTION FACTOR 20"/>
    <property type="match status" value="1"/>
</dbReference>
<feature type="region of interest" description="Disordered" evidence="1">
    <location>
        <begin position="357"/>
        <end position="376"/>
    </location>
</feature>
<reference evidence="3" key="1">
    <citation type="submission" date="2024-04" db="EMBL/GenBank/DDBJ databases">
        <title>Salinicola lusitanus LLJ914,a marine bacterium isolated from the Okinawa Trough.</title>
        <authorList>
            <person name="Li J."/>
        </authorList>
    </citation>
    <scope>NUCLEOTIDE SEQUENCE [LARGE SCALE GENOMIC DNA]</scope>
</reference>
<gene>
    <name evidence="2" type="ORF">WMY93_002689</name>
</gene>
<feature type="compositionally biased region" description="Polar residues" evidence="1">
    <location>
        <begin position="52"/>
        <end position="64"/>
    </location>
</feature>
<dbReference type="PANTHER" id="PTHR14955:SF7">
    <property type="entry name" value="TRANSCRIPTION FACTOR 20"/>
    <property type="match status" value="1"/>
</dbReference>
<dbReference type="GO" id="GO:0005634">
    <property type="term" value="C:nucleus"/>
    <property type="evidence" value="ECO:0007669"/>
    <property type="project" value="TreeGrafter"/>
</dbReference>